<evidence type="ECO:0000256" key="3">
    <source>
        <dbReference type="ARBA" id="ARBA00022723"/>
    </source>
</evidence>
<dbReference type="SUPFAM" id="SSF50022">
    <property type="entry name" value="ISP domain"/>
    <property type="match status" value="1"/>
</dbReference>
<protein>
    <recommendedName>
        <fullName evidence="9 11">Rieske domain-containing protein</fullName>
    </recommendedName>
</protein>
<evidence type="ECO:0000256" key="9">
    <source>
        <dbReference type="ARBA" id="ARBA00071952"/>
    </source>
</evidence>
<dbReference type="CDD" id="cd03467">
    <property type="entry name" value="Rieske"/>
    <property type="match status" value="1"/>
</dbReference>
<dbReference type="FunFam" id="2.102.10.10:FF:000009">
    <property type="entry name" value="Rieske Fe-S domain containing"/>
    <property type="match status" value="1"/>
</dbReference>
<dbReference type="AlphaFoldDB" id="A0A6P8PAI6"/>
<evidence type="ECO:0000256" key="4">
    <source>
        <dbReference type="ARBA" id="ARBA00022737"/>
    </source>
</evidence>
<dbReference type="RefSeq" id="XP_033771923.1">
    <property type="nucleotide sequence ID" value="XM_033916032.1"/>
</dbReference>
<dbReference type="FunCoup" id="A0A6P8PAI6">
    <property type="interactions" value="45"/>
</dbReference>
<dbReference type="CTD" id="317671"/>
<dbReference type="InterPro" id="IPR036922">
    <property type="entry name" value="Rieske_2Fe-2S_sf"/>
</dbReference>
<evidence type="ECO:0000313" key="12">
    <source>
        <dbReference type="Proteomes" id="UP000515159"/>
    </source>
</evidence>
<keyword evidence="6" id="KW-0408">Iron</keyword>
<dbReference type="InParanoid" id="A0A6P8PAI6"/>
<organism evidence="12 13">
    <name type="scientific">Geotrypetes seraphini</name>
    <name type="common">Gaboon caecilian</name>
    <name type="synonym">Caecilia seraphini</name>
    <dbReference type="NCBI Taxonomy" id="260995"/>
    <lineage>
        <taxon>Eukaryota</taxon>
        <taxon>Metazoa</taxon>
        <taxon>Chordata</taxon>
        <taxon>Craniata</taxon>
        <taxon>Vertebrata</taxon>
        <taxon>Euteleostomi</taxon>
        <taxon>Amphibia</taxon>
        <taxon>Gymnophiona</taxon>
        <taxon>Geotrypetes</taxon>
    </lineage>
</organism>
<gene>
    <name evidence="13" type="primary">RFESD</name>
</gene>
<dbReference type="InterPro" id="IPR054716">
    <property type="entry name" value="Sol_Rieske_ferrdox_dom"/>
</dbReference>
<keyword evidence="3" id="KW-0479">Metal-binding</keyword>
<dbReference type="PANTHER" id="PTHR21496">
    <property type="entry name" value="FERREDOXIN-RELATED"/>
    <property type="match status" value="1"/>
</dbReference>
<evidence type="ECO:0000256" key="7">
    <source>
        <dbReference type="ARBA" id="ARBA00023014"/>
    </source>
</evidence>
<keyword evidence="1" id="KW-0597">Phosphoprotein</keyword>
<dbReference type="PROSITE" id="PS51296">
    <property type="entry name" value="RIESKE"/>
    <property type="match status" value="1"/>
</dbReference>
<keyword evidence="4" id="KW-0677">Repeat</keyword>
<dbReference type="OrthoDB" id="426882at2759"/>
<evidence type="ECO:0000256" key="1">
    <source>
        <dbReference type="ARBA" id="ARBA00022553"/>
    </source>
</evidence>
<accession>A0A6P8PAI6</accession>
<evidence type="ECO:0000256" key="5">
    <source>
        <dbReference type="ARBA" id="ARBA00022990"/>
    </source>
</evidence>
<feature type="domain" description="Rieske" evidence="11">
    <location>
        <begin position="107"/>
        <end position="220"/>
    </location>
</feature>
<evidence type="ECO:0000256" key="10">
    <source>
        <dbReference type="SAM" id="MobiDB-lite"/>
    </source>
</evidence>
<keyword evidence="12" id="KW-1185">Reference proteome</keyword>
<feature type="region of interest" description="Disordered" evidence="10">
    <location>
        <begin position="59"/>
        <end position="85"/>
    </location>
</feature>
<sequence length="248" mass="27755">MVVTCSCSFVASVRERKKARALQSYGRSLRPIPACIFLHREAAWSRAFLASFYRRCGTRGSSGGCEEGRVPGRSSTRNGRRGCVGGKKMDQNCPVENTSKEDNDLPLCVGKIEDIKYSKRISATVYGREIVVFYHEENLHAMDLHCYHAGGPLHLGEIEDINGQACVICPWHKYKITLATGEGLYQAIDPKHPSVMPKWCSKGMKQRIHTVTVKNGDIYVTLSDTSLSFESDHYADKYKKPVHPSLNK</sequence>
<dbReference type="Proteomes" id="UP000515159">
    <property type="component" value="Chromosome 1"/>
</dbReference>
<keyword evidence="2" id="KW-0001">2Fe-2S</keyword>
<dbReference type="Gene3D" id="2.102.10.10">
    <property type="entry name" value="Rieske [2Fe-2S] iron-sulphur domain"/>
    <property type="match status" value="1"/>
</dbReference>
<dbReference type="GO" id="GO:0051537">
    <property type="term" value="F:2 iron, 2 sulfur cluster binding"/>
    <property type="evidence" value="ECO:0007669"/>
    <property type="project" value="UniProtKB-KW"/>
</dbReference>
<reference evidence="13" key="1">
    <citation type="submission" date="2025-08" db="UniProtKB">
        <authorList>
            <consortium name="RefSeq"/>
        </authorList>
    </citation>
    <scope>IDENTIFICATION</scope>
</reference>
<dbReference type="KEGG" id="gsh:117346441"/>
<dbReference type="GeneID" id="117346441"/>
<evidence type="ECO:0000256" key="8">
    <source>
        <dbReference type="ARBA" id="ARBA00034078"/>
    </source>
</evidence>
<keyword evidence="5" id="KW-0007">Acetylation</keyword>
<comment type="cofactor">
    <cofactor evidence="8">
        <name>[2Fe-2S] cluster</name>
        <dbReference type="ChEBI" id="CHEBI:190135"/>
    </cofactor>
</comment>
<dbReference type="PANTHER" id="PTHR21496:SF0">
    <property type="entry name" value="RIESKE DOMAIN-CONTAINING PROTEIN"/>
    <property type="match status" value="1"/>
</dbReference>
<evidence type="ECO:0000256" key="2">
    <source>
        <dbReference type="ARBA" id="ARBA00022714"/>
    </source>
</evidence>
<dbReference type="Pfam" id="PF22543">
    <property type="entry name" value="Rieske_4"/>
    <property type="match status" value="1"/>
</dbReference>
<evidence type="ECO:0000256" key="6">
    <source>
        <dbReference type="ARBA" id="ARBA00023004"/>
    </source>
</evidence>
<evidence type="ECO:0000259" key="11">
    <source>
        <dbReference type="PROSITE" id="PS51296"/>
    </source>
</evidence>
<proteinExistence type="predicted"/>
<evidence type="ECO:0000313" key="13">
    <source>
        <dbReference type="RefSeq" id="XP_033771923.1"/>
    </source>
</evidence>
<name>A0A6P8PAI6_GEOSA</name>
<dbReference type="InterPro" id="IPR017941">
    <property type="entry name" value="Rieske_2Fe-2S"/>
</dbReference>
<dbReference type="GO" id="GO:0046872">
    <property type="term" value="F:metal ion binding"/>
    <property type="evidence" value="ECO:0007669"/>
    <property type="project" value="UniProtKB-KW"/>
</dbReference>
<keyword evidence="7" id="KW-0411">Iron-sulfur</keyword>